<dbReference type="SUPFAM" id="SSF116734">
    <property type="entry name" value="DNA methylase specificity domain"/>
    <property type="match status" value="1"/>
</dbReference>
<name>A0ABY3XGF9_9GAMM</name>
<evidence type="ECO:0000256" key="1">
    <source>
        <dbReference type="ARBA" id="ARBA00010923"/>
    </source>
</evidence>
<dbReference type="InterPro" id="IPR052021">
    <property type="entry name" value="Type-I_RS_S_subunit"/>
</dbReference>
<feature type="coiled-coil region" evidence="4">
    <location>
        <begin position="168"/>
        <end position="199"/>
    </location>
</feature>
<evidence type="ECO:0000256" key="2">
    <source>
        <dbReference type="ARBA" id="ARBA00022747"/>
    </source>
</evidence>
<dbReference type="Pfam" id="PF01420">
    <property type="entry name" value="Methylase_S"/>
    <property type="match status" value="1"/>
</dbReference>
<dbReference type="RefSeq" id="WP_237049836.1">
    <property type="nucleotide sequence ID" value="NZ_CP011131.1"/>
</dbReference>
<keyword evidence="6" id="KW-0540">Nuclease</keyword>
<keyword evidence="2" id="KW-0680">Restriction system</keyword>
<evidence type="ECO:0000256" key="4">
    <source>
        <dbReference type="SAM" id="Coils"/>
    </source>
</evidence>
<dbReference type="PANTHER" id="PTHR30408">
    <property type="entry name" value="TYPE-1 RESTRICTION ENZYME ECOKI SPECIFICITY PROTEIN"/>
    <property type="match status" value="1"/>
</dbReference>
<keyword evidence="7" id="KW-1185">Reference proteome</keyword>
<dbReference type="CDD" id="cd16961">
    <property type="entry name" value="RMtype1_S_TRD-CR_like"/>
    <property type="match status" value="1"/>
</dbReference>
<sequence>MSIIIRIMRNDAKIITLGAVADVRQGYPFRGAIPEAPTGNVRVIQMKDLTRAGLRDCDSLITTEVDGRKGPDWLRDQDLLFVARGTSNYAVLLDDPPQRTVCSPHLYVIRVTQLQRLLPGFLAWQLNQLPAQRYLHQSAEGSHQLSIRRTELEKVEIRIPPIEQQRAVIELERTANAEREALKALINNREAELAAVAERLLG</sequence>
<evidence type="ECO:0000259" key="5">
    <source>
        <dbReference type="Pfam" id="PF01420"/>
    </source>
</evidence>
<dbReference type="Gene3D" id="3.90.220.20">
    <property type="entry name" value="DNA methylase specificity domains"/>
    <property type="match status" value="1"/>
</dbReference>
<dbReference type="InterPro" id="IPR044946">
    <property type="entry name" value="Restrct_endonuc_typeI_TRD_sf"/>
</dbReference>
<evidence type="ECO:0000256" key="3">
    <source>
        <dbReference type="ARBA" id="ARBA00023125"/>
    </source>
</evidence>
<keyword evidence="6" id="KW-0378">Hydrolase</keyword>
<protein>
    <submittedName>
        <fullName evidence="6">Restriction endonuclease subunit S</fullName>
    </submittedName>
</protein>
<keyword evidence="4" id="KW-0175">Coiled coil</keyword>
<gene>
    <name evidence="6" type="ORF">MOV92_05610</name>
</gene>
<feature type="domain" description="Type I restriction modification DNA specificity" evidence="5">
    <location>
        <begin position="13"/>
        <end position="172"/>
    </location>
</feature>
<organism evidence="6 7">
    <name type="scientific">Lysobacter gummosus</name>
    <dbReference type="NCBI Taxonomy" id="262324"/>
    <lineage>
        <taxon>Bacteria</taxon>
        <taxon>Pseudomonadati</taxon>
        <taxon>Pseudomonadota</taxon>
        <taxon>Gammaproteobacteria</taxon>
        <taxon>Lysobacterales</taxon>
        <taxon>Lysobacteraceae</taxon>
        <taxon>Lysobacter</taxon>
    </lineage>
</organism>
<keyword evidence="6" id="KW-0255">Endonuclease</keyword>
<keyword evidence="3" id="KW-0238">DNA-binding</keyword>
<proteinExistence type="inferred from homology"/>
<dbReference type="PANTHER" id="PTHR30408:SF12">
    <property type="entry name" value="TYPE I RESTRICTION ENZYME MJAVIII SPECIFICITY SUBUNIT"/>
    <property type="match status" value="1"/>
</dbReference>
<dbReference type="InterPro" id="IPR000055">
    <property type="entry name" value="Restrct_endonuc_typeI_TRD"/>
</dbReference>
<evidence type="ECO:0000313" key="6">
    <source>
        <dbReference type="EMBL" id="UNP30734.1"/>
    </source>
</evidence>
<accession>A0ABY3XGF9</accession>
<dbReference type="Proteomes" id="UP000829194">
    <property type="component" value="Chromosome"/>
</dbReference>
<comment type="similarity">
    <text evidence="1">Belongs to the type-I restriction system S methylase family.</text>
</comment>
<dbReference type="EMBL" id="CP093547">
    <property type="protein sequence ID" value="UNP30734.1"/>
    <property type="molecule type" value="Genomic_DNA"/>
</dbReference>
<reference evidence="6 7" key="1">
    <citation type="submission" date="2022-03" db="EMBL/GenBank/DDBJ databases">
        <title>Complete genome sequence of Lysobacter capsici VKM B-2533 and Lysobacter gummosus 10.1.1, promising sources of lytic agents.</title>
        <authorList>
            <person name="Tarlachkov S.V."/>
            <person name="Kudryakova I.V."/>
            <person name="Afoshin A.S."/>
            <person name="Leontyevskaya E.A."/>
            <person name="Leontyevskaya N.V."/>
        </authorList>
    </citation>
    <scope>NUCLEOTIDE SEQUENCE [LARGE SCALE GENOMIC DNA]</scope>
    <source>
        <strain evidence="6 7">10.1.1</strain>
    </source>
</reference>
<evidence type="ECO:0000313" key="7">
    <source>
        <dbReference type="Proteomes" id="UP000829194"/>
    </source>
</evidence>
<dbReference type="GO" id="GO:0004519">
    <property type="term" value="F:endonuclease activity"/>
    <property type="evidence" value="ECO:0007669"/>
    <property type="project" value="UniProtKB-KW"/>
</dbReference>